<evidence type="ECO:0000256" key="1">
    <source>
        <dbReference type="SAM" id="MobiDB-lite"/>
    </source>
</evidence>
<name>A0A1I0C2R8_9FIRM</name>
<organism evidence="2 3">
    <name type="scientific">Enterocloster clostridioformis</name>
    <dbReference type="NCBI Taxonomy" id="1531"/>
    <lineage>
        <taxon>Bacteria</taxon>
        <taxon>Bacillati</taxon>
        <taxon>Bacillota</taxon>
        <taxon>Clostridia</taxon>
        <taxon>Lachnospirales</taxon>
        <taxon>Lachnospiraceae</taxon>
        <taxon>Enterocloster</taxon>
    </lineage>
</organism>
<accession>A0A1I0C2R8</accession>
<feature type="region of interest" description="Disordered" evidence="1">
    <location>
        <begin position="1"/>
        <end position="20"/>
    </location>
</feature>
<comment type="caution">
    <text evidence="2">The sequence shown here is derived from an EMBL/GenBank/DDBJ whole genome shotgun (WGS) entry which is preliminary data.</text>
</comment>
<reference evidence="2 3" key="1">
    <citation type="submission" date="2016-10" db="EMBL/GenBank/DDBJ databases">
        <authorList>
            <person name="Varghese N."/>
            <person name="Submissions S."/>
        </authorList>
    </citation>
    <scope>NUCLEOTIDE SEQUENCE [LARGE SCALE GENOMIC DNA]</scope>
    <source>
        <strain evidence="2 3">NLAE-zl-C196</strain>
    </source>
</reference>
<proteinExistence type="predicted"/>
<dbReference type="Proteomes" id="UP000182121">
    <property type="component" value="Unassembled WGS sequence"/>
</dbReference>
<dbReference type="AlphaFoldDB" id="A0A1I0C2R8"/>
<evidence type="ECO:0000313" key="2">
    <source>
        <dbReference type="EMBL" id="SET13064.1"/>
    </source>
</evidence>
<evidence type="ECO:0000313" key="3">
    <source>
        <dbReference type="Proteomes" id="UP000182121"/>
    </source>
</evidence>
<dbReference type="EMBL" id="FOIO01000001">
    <property type="protein sequence ID" value="SET13064.1"/>
    <property type="molecule type" value="Genomic_DNA"/>
</dbReference>
<gene>
    <name evidence="2" type="ORF">SAMN05216521_1001207</name>
</gene>
<sequence length="71" mass="8341">MPELLADTGGSRPQKDGYTKDHVERKTTTFYFVYPPTSTFVSDTEKCPFLRLIHLRYDTKKSLKNKEKRLD</sequence>
<protein>
    <submittedName>
        <fullName evidence="2">Uncharacterized protein</fullName>
    </submittedName>
</protein>